<evidence type="ECO:0000313" key="2">
    <source>
        <dbReference type="EMBL" id="BAQ46194.1"/>
    </source>
</evidence>
<sequence length="75" mass="7599">MAATRASSASARSSSGMARHGTMTGSIASSMRRNARAMLAKGKACVVARSARAGRIGQVSPSSCGASRACSPRRQ</sequence>
<name>A0A0C6FLY9_9HYPH</name>
<dbReference type="AlphaFoldDB" id="A0A0C6FLY9"/>
<protein>
    <submittedName>
        <fullName evidence="2">Uncharacterized protein</fullName>
    </submittedName>
</protein>
<accession>A0A0C6FLY9</accession>
<evidence type="ECO:0000256" key="1">
    <source>
        <dbReference type="SAM" id="MobiDB-lite"/>
    </source>
</evidence>
<organism evidence="2 3">
    <name type="scientific">Methylobacterium aquaticum</name>
    <dbReference type="NCBI Taxonomy" id="270351"/>
    <lineage>
        <taxon>Bacteria</taxon>
        <taxon>Pseudomonadati</taxon>
        <taxon>Pseudomonadota</taxon>
        <taxon>Alphaproteobacteria</taxon>
        <taxon>Hyphomicrobiales</taxon>
        <taxon>Methylobacteriaceae</taxon>
        <taxon>Methylobacterium</taxon>
    </lineage>
</organism>
<dbReference type="Proteomes" id="UP000061432">
    <property type="component" value="Chromosome"/>
</dbReference>
<reference evidence="3" key="2">
    <citation type="submission" date="2015-01" db="EMBL/GenBank/DDBJ databases">
        <title>Complete genome sequence of Methylobacterium aquaticum strain 22A.</title>
        <authorList>
            <person name="Tani A."/>
            <person name="Ogura Y."/>
            <person name="Hayashi T."/>
        </authorList>
    </citation>
    <scope>NUCLEOTIDE SEQUENCE [LARGE SCALE GENOMIC DNA]</scope>
    <source>
        <strain evidence="3">MA-22A</strain>
    </source>
</reference>
<proteinExistence type="predicted"/>
<dbReference type="KEGG" id="maqu:Maq22A_c15155"/>
<evidence type="ECO:0000313" key="3">
    <source>
        <dbReference type="Proteomes" id="UP000061432"/>
    </source>
</evidence>
<feature type="region of interest" description="Disordered" evidence="1">
    <location>
        <begin position="1"/>
        <end position="30"/>
    </location>
</feature>
<feature type="compositionally biased region" description="Low complexity" evidence="1">
    <location>
        <begin position="1"/>
        <end position="19"/>
    </location>
</feature>
<dbReference type="EMBL" id="AP014704">
    <property type="protein sequence ID" value="BAQ46194.1"/>
    <property type="molecule type" value="Genomic_DNA"/>
</dbReference>
<feature type="region of interest" description="Disordered" evidence="1">
    <location>
        <begin position="55"/>
        <end position="75"/>
    </location>
</feature>
<gene>
    <name evidence="2" type="ORF">Maq22A_c15155</name>
</gene>
<reference evidence="2 3" key="1">
    <citation type="journal article" date="2015" name="Genome Announc.">
        <title>Complete Genome Sequence of Methylobacterium aquaticum Strain 22A, Isolated from Racomitrium japonicum Moss.</title>
        <authorList>
            <person name="Tani A."/>
            <person name="Ogura Y."/>
            <person name="Hayashi T."/>
            <person name="Kimbara K."/>
        </authorList>
    </citation>
    <scope>NUCLEOTIDE SEQUENCE [LARGE SCALE GENOMIC DNA]</scope>
    <source>
        <strain evidence="2 3">MA-22A</strain>
    </source>
</reference>